<feature type="transmembrane region" description="Helical" evidence="2">
    <location>
        <begin position="363"/>
        <end position="384"/>
    </location>
</feature>
<comment type="caution">
    <text evidence="3">The sequence shown here is derived from an EMBL/GenBank/DDBJ whole genome shotgun (WGS) entry which is preliminary data.</text>
</comment>
<feature type="transmembrane region" description="Helical" evidence="2">
    <location>
        <begin position="282"/>
        <end position="300"/>
    </location>
</feature>
<dbReference type="RefSeq" id="WP_258787743.1">
    <property type="nucleotide sequence ID" value="NZ_JANUGQ010000009.1"/>
</dbReference>
<name>A0ABT2CGL0_9ACTN</name>
<evidence type="ECO:0000256" key="1">
    <source>
        <dbReference type="SAM" id="MobiDB-lite"/>
    </source>
</evidence>
<dbReference type="Proteomes" id="UP001431313">
    <property type="component" value="Unassembled WGS sequence"/>
</dbReference>
<feature type="transmembrane region" description="Helical" evidence="2">
    <location>
        <begin position="20"/>
        <end position="41"/>
    </location>
</feature>
<feature type="transmembrane region" description="Helical" evidence="2">
    <location>
        <begin position="53"/>
        <end position="73"/>
    </location>
</feature>
<feature type="region of interest" description="Disordered" evidence="1">
    <location>
        <begin position="168"/>
        <end position="191"/>
    </location>
</feature>
<feature type="transmembrane region" description="Helical" evidence="2">
    <location>
        <begin position="140"/>
        <end position="164"/>
    </location>
</feature>
<proteinExistence type="predicted"/>
<feature type="transmembrane region" description="Helical" evidence="2">
    <location>
        <begin position="227"/>
        <end position="248"/>
    </location>
</feature>
<evidence type="ECO:0000256" key="2">
    <source>
        <dbReference type="SAM" id="Phobius"/>
    </source>
</evidence>
<feature type="compositionally biased region" description="Low complexity" evidence="1">
    <location>
        <begin position="172"/>
        <end position="191"/>
    </location>
</feature>
<protein>
    <recommendedName>
        <fullName evidence="5">Integral membrane protein</fullName>
    </recommendedName>
</protein>
<keyword evidence="2" id="KW-0812">Transmembrane</keyword>
<evidence type="ECO:0008006" key="5">
    <source>
        <dbReference type="Google" id="ProtNLM"/>
    </source>
</evidence>
<evidence type="ECO:0000313" key="4">
    <source>
        <dbReference type="Proteomes" id="UP001431313"/>
    </source>
</evidence>
<dbReference type="EMBL" id="JANUGQ010000009">
    <property type="protein sequence ID" value="MCS0636552.1"/>
    <property type="molecule type" value="Genomic_DNA"/>
</dbReference>
<feature type="transmembrane region" description="Helical" evidence="2">
    <location>
        <begin position="312"/>
        <end position="331"/>
    </location>
</feature>
<organism evidence="3 4">
    <name type="scientific">Streptomyces pyxinae</name>
    <dbReference type="NCBI Taxonomy" id="2970734"/>
    <lineage>
        <taxon>Bacteria</taxon>
        <taxon>Bacillati</taxon>
        <taxon>Actinomycetota</taxon>
        <taxon>Actinomycetes</taxon>
        <taxon>Kitasatosporales</taxon>
        <taxon>Streptomycetaceae</taxon>
        <taxon>Streptomyces</taxon>
    </lineage>
</organism>
<reference evidence="3" key="1">
    <citation type="submission" date="2022-08" db="EMBL/GenBank/DDBJ databases">
        <authorList>
            <person name="Somphong A."/>
            <person name="Phongsopitanun W."/>
        </authorList>
    </citation>
    <scope>NUCLEOTIDE SEQUENCE</scope>
    <source>
        <strain evidence="3">LP05-1</strain>
    </source>
</reference>
<keyword evidence="2" id="KW-1133">Transmembrane helix</keyword>
<feature type="transmembrane region" description="Helical" evidence="2">
    <location>
        <begin position="93"/>
        <end position="119"/>
    </location>
</feature>
<sequence>MFALRLILGTHPLVLLRRLLVVVAATGVGLLLLCALGYAVAHPGRPSASLPRLLWCALPLAAAAHFAVAVARADPVTRPRAGLSAVGLGSGRLSGLATAWTAFCCTVGSALALLVYLQLRGGPAGRAAGASELLAPGRQLPLPAALTLLALLPAVASVAVAVSLRSPRRPAGRSGARAGGTEEAADDGTPPAGLPWGVALLGAGLAAGAYTARTGAAPPPAGPAGSLGVLAGWLLSAAGLAVAGPGLAHLCGRLLQAGSPGPARLLAGRGLMEQARRVGRPLGVACAVAAATLAAATLYGSSGAVSLGPMTGLGAGLVVACTAATLLTAALETRRARLDTRDALLELGATAALLRTAVALRALVLLAVFAPLTWAVAALTVLPLTR</sequence>
<evidence type="ECO:0000313" key="3">
    <source>
        <dbReference type="EMBL" id="MCS0636552.1"/>
    </source>
</evidence>
<accession>A0ABT2CGL0</accession>
<gene>
    <name evidence="3" type="ORF">NX801_12930</name>
</gene>
<keyword evidence="2" id="KW-0472">Membrane</keyword>
<keyword evidence="4" id="KW-1185">Reference proteome</keyword>